<sequence>MLDLRSDTVTRPDAKMTMATMDAATGDDVMGEDPSVIALEKTAAEMLGKETALFLPSGTMGNLCGVMSLASSSSGPTEVLVGDESHMFHYELGGLSTVAGLAMSAVPTSNDGTLALEALGKAVREEDVHHARTAVVCLENTHNRMGGRALGSAYMRDVGAFCRERGLLLHVDGARLFNAAAALGESAAALSADADTVSICLSKGLGAPVGSVLAGSLGTVALARRYRKMLGGGMRQAGVIAAPGLLALRENSTHEALRRDHRIASSLAAHLRTVDGVSVAHAVETNIVYADVSDAAGGADGLIAKLRHGGVLASAYGTHRVRFVTHRQVPDDAVDRVMKALEPLA</sequence>
<name>A0A5A8C3D9_CAFRO</name>
<feature type="modified residue" description="N6-(pyridoxal phosphate)lysine" evidence="5">
    <location>
        <position position="203"/>
    </location>
</feature>
<gene>
    <name evidence="7" type="ORF">FNF29_07394</name>
</gene>
<evidence type="ECO:0000256" key="2">
    <source>
        <dbReference type="ARBA" id="ARBA00006966"/>
    </source>
</evidence>
<dbReference type="GO" id="GO:0006567">
    <property type="term" value="P:L-threonine catabolic process"/>
    <property type="evidence" value="ECO:0007669"/>
    <property type="project" value="TreeGrafter"/>
</dbReference>
<dbReference type="InterPro" id="IPR001597">
    <property type="entry name" value="ArAA_b-elim_lyase/Thr_aldolase"/>
</dbReference>
<dbReference type="GO" id="GO:0008732">
    <property type="term" value="F:L-allo-threonine aldolase activity"/>
    <property type="evidence" value="ECO:0007669"/>
    <property type="project" value="TreeGrafter"/>
</dbReference>
<evidence type="ECO:0000256" key="3">
    <source>
        <dbReference type="ARBA" id="ARBA00022898"/>
    </source>
</evidence>
<dbReference type="AlphaFoldDB" id="A0A5A8C3D9"/>
<keyword evidence="3" id="KW-0663">Pyridoxal phosphate</keyword>
<dbReference type="SUPFAM" id="SSF53383">
    <property type="entry name" value="PLP-dependent transferases"/>
    <property type="match status" value="1"/>
</dbReference>
<dbReference type="GO" id="GO:0006545">
    <property type="term" value="P:glycine biosynthetic process"/>
    <property type="evidence" value="ECO:0007669"/>
    <property type="project" value="TreeGrafter"/>
</dbReference>
<keyword evidence="8" id="KW-1185">Reference proteome</keyword>
<dbReference type="InterPro" id="IPR015421">
    <property type="entry name" value="PyrdxlP-dep_Trfase_major"/>
</dbReference>
<dbReference type="EMBL" id="VLTN01000067">
    <property type="protein sequence ID" value="KAA0147448.1"/>
    <property type="molecule type" value="Genomic_DNA"/>
</dbReference>
<evidence type="ECO:0000313" key="8">
    <source>
        <dbReference type="Proteomes" id="UP000323011"/>
    </source>
</evidence>
<proteinExistence type="inferred from homology"/>
<keyword evidence="4" id="KW-0456">Lyase</keyword>
<dbReference type="Gene3D" id="3.40.640.10">
    <property type="entry name" value="Type I PLP-dependent aspartate aminotransferase-like (Major domain)"/>
    <property type="match status" value="1"/>
</dbReference>
<evidence type="ECO:0000313" key="7">
    <source>
        <dbReference type="EMBL" id="KAA0147448.1"/>
    </source>
</evidence>
<dbReference type="Gene3D" id="3.90.1150.10">
    <property type="entry name" value="Aspartate Aminotransferase, domain 1"/>
    <property type="match status" value="1"/>
</dbReference>
<dbReference type="PANTHER" id="PTHR48097">
    <property type="entry name" value="L-THREONINE ALDOLASE-RELATED"/>
    <property type="match status" value="1"/>
</dbReference>
<evidence type="ECO:0000256" key="1">
    <source>
        <dbReference type="ARBA" id="ARBA00001933"/>
    </source>
</evidence>
<dbReference type="InterPro" id="IPR015424">
    <property type="entry name" value="PyrdxlP-dep_Trfase"/>
</dbReference>
<dbReference type="OMA" id="VQTNIVI"/>
<dbReference type="InterPro" id="IPR015422">
    <property type="entry name" value="PyrdxlP-dep_Trfase_small"/>
</dbReference>
<evidence type="ECO:0000256" key="5">
    <source>
        <dbReference type="PIRSR" id="PIRSR017617-1"/>
    </source>
</evidence>
<comment type="cofactor">
    <cofactor evidence="1">
        <name>pyridoxal 5'-phosphate</name>
        <dbReference type="ChEBI" id="CHEBI:597326"/>
    </cofactor>
</comment>
<comment type="caution">
    <text evidence="7">The sequence shown here is derived from an EMBL/GenBank/DDBJ whole genome shotgun (WGS) entry which is preliminary data.</text>
</comment>
<dbReference type="PIRSF" id="PIRSF017617">
    <property type="entry name" value="Thr_aldolase"/>
    <property type="match status" value="1"/>
</dbReference>
<accession>A0A5A8C3D9</accession>
<evidence type="ECO:0000256" key="4">
    <source>
        <dbReference type="ARBA" id="ARBA00023239"/>
    </source>
</evidence>
<dbReference type="Pfam" id="PF01212">
    <property type="entry name" value="Beta_elim_lyase"/>
    <property type="match status" value="1"/>
</dbReference>
<dbReference type="PANTHER" id="PTHR48097:SF9">
    <property type="entry name" value="L-THREONINE ALDOLASE"/>
    <property type="match status" value="1"/>
</dbReference>
<organism evidence="7 8">
    <name type="scientific">Cafeteria roenbergensis</name>
    <name type="common">Marine flagellate</name>
    <dbReference type="NCBI Taxonomy" id="33653"/>
    <lineage>
        <taxon>Eukaryota</taxon>
        <taxon>Sar</taxon>
        <taxon>Stramenopiles</taxon>
        <taxon>Bigyra</taxon>
        <taxon>Opalozoa</taxon>
        <taxon>Bicosoecida</taxon>
        <taxon>Cafeteriaceae</taxon>
        <taxon>Cafeteria</taxon>
    </lineage>
</organism>
<protein>
    <recommendedName>
        <fullName evidence="6">Aromatic amino acid beta-eliminating lyase/threonine aldolase domain-containing protein</fullName>
    </recommendedName>
</protein>
<dbReference type="FunFam" id="3.40.640.10:FF:000030">
    <property type="entry name" value="Low-specificity L-threonine aldolase"/>
    <property type="match status" value="1"/>
</dbReference>
<feature type="domain" description="Aromatic amino acid beta-eliminating lyase/threonine aldolase" evidence="6">
    <location>
        <begin position="3"/>
        <end position="292"/>
    </location>
</feature>
<reference evidence="7 8" key="1">
    <citation type="submission" date="2019-07" db="EMBL/GenBank/DDBJ databases">
        <title>Genomes of Cafeteria roenbergensis.</title>
        <authorList>
            <person name="Fischer M.G."/>
            <person name="Hackl T."/>
            <person name="Roman M."/>
        </authorList>
    </citation>
    <scope>NUCLEOTIDE SEQUENCE [LARGE SCALE GENOMIC DNA]</scope>
    <source>
        <strain evidence="7 8">BVI</strain>
    </source>
</reference>
<dbReference type="Proteomes" id="UP000323011">
    <property type="component" value="Unassembled WGS sequence"/>
</dbReference>
<evidence type="ECO:0000259" key="6">
    <source>
        <dbReference type="Pfam" id="PF01212"/>
    </source>
</evidence>
<dbReference type="InterPro" id="IPR023603">
    <property type="entry name" value="Low_specificity_L-TA-like"/>
</dbReference>
<comment type="similarity">
    <text evidence="2">Belongs to the threonine aldolase family.</text>
</comment>
<dbReference type="GO" id="GO:0005829">
    <property type="term" value="C:cytosol"/>
    <property type="evidence" value="ECO:0007669"/>
    <property type="project" value="TreeGrafter"/>
</dbReference>
<dbReference type="NCBIfam" id="NF041359">
    <property type="entry name" value="GntG_guanitoxin"/>
    <property type="match status" value="1"/>
</dbReference>